<evidence type="ECO:0000256" key="3">
    <source>
        <dbReference type="ARBA" id="ARBA00022833"/>
    </source>
</evidence>
<reference evidence="6 7" key="1">
    <citation type="submission" date="2024-08" db="EMBL/GenBank/DDBJ databases">
        <authorList>
            <person name="Cucini C."/>
            <person name="Frati F."/>
        </authorList>
    </citation>
    <scope>NUCLEOTIDE SEQUENCE [LARGE SCALE GENOMIC DNA]</scope>
</reference>
<dbReference type="PANTHER" id="PTHR12298">
    <property type="entry name" value="PCDC2 PROGRAMMED CELL DEATH PROTEIN 2 -RELATED"/>
    <property type="match status" value="1"/>
</dbReference>
<keyword evidence="2 4" id="KW-0863">Zinc-finger</keyword>
<evidence type="ECO:0000313" key="6">
    <source>
        <dbReference type="EMBL" id="CAL8139546.1"/>
    </source>
</evidence>
<comment type="caution">
    <text evidence="6">The sequence shown here is derived from an EMBL/GenBank/DDBJ whole genome shotgun (WGS) entry which is preliminary data.</text>
</comment>
<evidence type="ECO:0000256" key="1">
    <source>
        <dbReference type="ARBA" id="ARBA00022723"/>
    </source>
</evidence>
<dbReference type="Pfam" id="PF01753">
    <property type="entry name" value="zf-MYND"/>
    <property type="match status" value="1"/>
</dbReference>
<keyword evidence="7" id="KW-1185">Reference proteome</keyword>
<dbReference type="PROSITE" id="PS50865">
    <property type="entry name" value="ZF_MYND_2"/>
    <property type="match status" value="1"/>
</dbReference>
<sequence>MPKSKGSSSGAGAPAEKPVELGFIEEESDYWKLSSAFFISKVGGHPAWLNLKDLPTTADMKCTSCDLPTQFLMQVYAPLDEAETFHRVIFVFICSRKRCCVERNSNKNLLVFRCQLPRDNDFYSREPPNQNDKELAKIRPEKFGVTLCRMCGCQGGMNCSACKKVSYCSKDHQQFDWKMFHKKECTNPDFKGGLHDELIGFQEFELVMDTEVIPKGNAKKKIDEKSQLEEYKKLVAEGKAGSLDDSEVSKDMLEASSYKSDKAFNKFKKRVAYQPDQVLRYDRGGEPLWVSSEKIIEKSAIPPCPYCKGPRVFEFQVMPQLLNDLGNEVIDWGTLAVYTCVKSCNSGPAYKAEFIWQQDFKVDDEDGPTISKKMKNMSLADED</sequence>
<dbReference type="SUPFAM" id="SSF144232">
    <property type="entry name" value="HIT/MYND zinc finger-like"/>
    <property type="match status" value="1"/>
</dbReference>
<keyword evidence="1" id="KW-0479">Metal-binding</keyword>
<evidence type="ECO:0000313" key="7">
    <source>
        <dbReference type="Proteomes" id="UP001642540"/>
    </source>
</evidence>
<accession>A0ABP1RZ11</accession>
<proteinExistence type="predicted"/>
<dbReference type="InterPro" id="IPR002893">
    <property type="entry name" value="Znf_MYND"/>
</dbReference>
<dbReference type="Gene3D" id="6.10.140.2220">
    <property type="match status" value="1"/>
</dbReference>
<keyword evidence="3" id="KW-0862">Zinc</keyword>
<name>A0ABP1RZ11_9HEXA</name>
<evidence type="ECO:0000256" key="2">
    <source>
        <dbReference type="ARBA" id="ARBA00022771"/>
    </source>
</evidence>
<dbReference type="Proteomes" id="UP001642540">
    <property type="component" value="Unassembled WGS sequence"/>
</dbReference>
<gene>
    <name evidence="6" type="ORF">ODALV1_LOCUS27882</name>
</gene>
<dbReference type="PROSITE" id="PS01360">
    <property type="entry name" value="ZF_MYND_1"/>
    <property type="match status" value="1"/>
</dbReference>
<organism evidence="6 7">
    <name type="scientific">Orchesella dallaii</name>
    <dbReference type="NCBI Taxonomy" id="48710"/>
    <lineage>
        <taxon>Eukaryota</taxon>
        <taxon>Metazoa</taxon>
        <taxon>Ecdysozoa</taxon>
        <taxon>Arthropoda</taxon>
        <taxon>Hexapoda</taxon>
        <taxon>Collembola</taxon>
        <taxon>Entomobryomorpha</taxon>
        <taxon>Entomobryoidea</taxon>
        <taxon>Orchesellidae</taxon>
        <taxon>Orchesellinae</taxon>
        <taxon>Orchesella</taxon>
    </lineage>
</organism>
<protein>
    <recommendedName>
        <fullName evidence="5">MYND-type domain-containing protein</fullName>
    </recommendedName>
</protein>
<feature type="domain" description="MYND-type" evidence="5">
    <location>
        <begin position="148"/>
        <end position="185"/>
    </location>
</feature>
<dbReference type="Pfam" id="PF04194">
    <property type="entry name" value="PDCD2_C"/>
    <property type="match status" value="1"/>
</dbReference>
<dbReference type="EMBL" id="CAXLJM020000128">
    <property type="protein sequence ID" value="CAL8139546.1"/>
    <property type="molecule type" value="Genomic_DNA"/>
</dbReference>
<evidence type="ECO:0000256" key="4">
    <source>
        <dbReference type="PROSITE-ProRule" id="PRU00134"/>
    </source>
</evidence>
<evidence type="ECO:0000259" key="5">
    <source>
        <dbReference type="PROSITE" id="PS50865"/>
    </source>
</evidence>
<dbReference type="InterPro" id="IPR007320">
    <property type="entry name" value="PDCD2_C"/>
</dbReference>
<dbReference type="PANTHER" id="PTHR12298:SF4">
    <property type="entry name" value="PROGRAMMED CELL DEATH PROTEIN 2"/>
    <property type="match status" value="1"/>
</dbReference>